<organism evidence="1">
    <name type="scientific">mine drainage metagenome</name>
    <dbReference type="NCBI Taxonomy" id="410659"/>
    <lineage>
        <taxon>unclassified sequences</taxon>
        <taxon>metagenomes</taxon>
        <taxon>ecological metagenomes</taxon>
    </lineage>
</organism>
<dbReference type="AlphaFoldDB" id="A0A1J5RS83"/>
<evidence type="ECO:0000313" key="1">
    <source>
        <dbReference type="EMBL" id="OIQ99152.1"/>
    </source>
</evidence>
<accession>A0A1J5RS83</accession>
<dbReference type="EMBL" id="MLJW01000109">
    <property type="protein sequence ID" value="OIQ99152.1"/>
    <property type="molecule type" value="Genomic_DNA"/>
</dbReference>
<reference evidence="1" key="1">
    <citation type="submission" date="2016-10" db="EMBL/GenBank/DDBJ databases">
        <title>Sequence of Gallionella enrichment culture.</title>
        <authorList>
            <person name="Poehlein A."/>
            <person name="Muehling M."/>
            <person name="Daniel R."/>
        </authorList>
    </citation>
    <scope>NUCLEOTIDE SEQUENCE</scope>
</reference>
<proteinExistence type="predicted"/>
<protein>
    <submittedName>
        <fullName evidence="1">Uncharacterized protein</fullName>
    </submittedName>
</protein>
<sequence>MALQIVKPVVSVGDQVLAVRHQEIELPVRGDEFADRREALQPGGRARQLDRLEALRDVAQQVAEGVLGIGLAAGPADRVLARQLQRHHLGNQAVVRESPLLAAALAQEGVGVGERIDRRIVGLPDVGQDQARAHRRTQRLEEGAAGGRLGRLEQPERRPLPIGDTPAVGIVRALSSAQAERAHGLRRYERGAGADSEEFAHLFRLSTDCLSRLCTAIRTQRTS</sequence>
<comment type="caution">
    <text evidence="1">The sequence shown here is derived from an EMBL/GenBank/DDBJ whole genome shotgun (WGS) entry which is preliminary data.</text>
</comment>
<name>A0A1J5RS83_9ZZZZ</name>
<gene>
    <name evidence="1" type="ORF">GALL_187320</name>
</gene>